<dbReference type="EMBL" id="CM039428">
    <property type="protein sequence ID" value="KAI4352480.1"/>
    <property type="molecule type" value="Genomic_DNA"/>
</dbReference>
<protein>
    <submittedName>
        <fullName evidence="1">Uncharacterized protein</fullName>
    </submittedName>
</protein>
<keyword evidence="2" id="KW-1185">Reference proteome</keyword>
<proteinExistence type="predicted"/>
<accession>A0ACB9PUS9</accession>
<reference evidence="1 2" key="1">
    <citation type="journal article" date="2022" name="DNA Res.">
        <title>Chromosomal-level genome assembly of the orchid tree Bauhinia variegata (Leguminosae; Cercidoideae) supports the allotetraploid origin hypothesis of Bauhinia.</title>
        <authorList>
            <person name="Zhong Y."/>
            <person name="Chen Y."/>
            <person name="Zheng D."/>
            <person name="Pang J."/>
            <person name="Liu Y."/>
            <person name="Luo S."/>
            <person name="Meng S."/>
            <person name="Qian L."/>
            <person name="Wei D."/>
            <person name="Dai S."/>
            <person name="Zhou R."/>
        </authorList>
    </citation>
    <scope>NUCLEOTIDE SEQUENCE [LARGE SCALE GENOMIC DNA]</scope>
    <source>
        <strain evidence="1">BV-YZ2020</strain>
    </source>
</reference>
<comment type="caution">
    <text evidence="1">The sequence shown here is derived from an EMBL/GenBank/DDBJ whole genome shotgun (WGS) entry which is preliminary data.</text>
</comment>
<gene>
    <name evidence="1" type="ORF">L6164_006730</name>
</gene>
<dbReference type="Proteomes" id="UP000828941">
    <property type="component" value="Chromosome 3"/>
</dbReference>
<evidence type="ECO:0000313" key="1">
    <source>
        <dbReference type="EMBL" id="KAI4352480.1"/>
    </source>
</evidence>
<name>A0ACB9PUS9_BAUVA</name>
<organism evidence="1 2">
    <name type="scientific">Bauhinia variegata</name>
    <name type="common">Purple orchid tree</name>
    <name type="synonym">Phanera variegata</name>
    <dbReference type="NCBI Taxonomy" id="167791"/>
    <lineage>
        <taxon>Eukaryota</taxon>
        <taxon>Viridiplantae</taxon>
        <taxon>Streptophyta</taxon>
        <taxon>Embryophyta</taxon>
        <taxon>Tracheophyta</taxon>
        <taxon>Spermatophyta</taxon>
        <taxon>Magnoliopsida</taxon>
        <taxon>eudicotyledons</taxon>
        <taxon>Gunneridae</taxon>
        <taxon>Pentapetalae</taxon>
        <taxon>rosids</taxon>
        <taxon>fabids</taxon>
        <taxon>Fabales</taxon>
        <taxon>Fabaceae</taxon>
        <taxon>Cercidoideae</taxon>
        <taxon>Cercideae</taxon>
        <taxon>Bauhiniinae</taxon>
        <taxon>Bauhinia</taxon>
    </lineage>
</organism>
<evidence type="ECO:0000313" key="2">
    <source>
        <dbReference type="Proteomes" id="UP000828941"/>
    </source>
</evidence>
<sequence>MNATAEHSSLTGSSIKLVSVPDGLGPEDDRNDLAKLCLAMLSTIPSMLVKLIETINGLDGGINRITCIVADAYMAWALEVANKLGIKGALLCPSSAAVFALKDNIPKLIHDGILNSDGFPIIKGKFKLFPNMPMIDTADIPWGCICDRSSQKITYDYHSPRSVIYVAFGSFTIFDSNQFREPAFGLQLTNRPFLWVVRSDTNSSNTENTYPDGFQENHGKIVEWAPQQKVLSHPAIACFITHCGWNSTIEGGIGFDLDKKGLVLREEVKKKVDQLLGDENFRERSMKLKEMTTNNIADGGSFSQIWLQDHIGEHAQSSATTDPRPRVPVGRPDSLIGSQINLVTLPHGLGPEDSINELMKELVSISMSMGSALEVGQELGTEAATCECIQYCSAQKILLLKCAGQAGLGFDKDESGVISMEEIKKVEQLLGDEDIRQGL</sequence>